<evidence type="ECO:0000313" key="4">
    <source>
        <dbReference type="Proteomes" id="UP000184063"/>
    </source>
</evidence>
<dbReference type="OrthoDB" id="10327874at2759"/>
<proteinExistence type="predicted"/>
<feature type="signal peptide" evidence="2">
    <location>
        <begin position="1"/>
        <end position="16"/>
    </location>
</feature>
<feature type="chain" id="PRO_5012996666" evidence="2">
    <location>
        <begin position="17"/>
        <end position="138"/>
    </location>
</feature>
<gene>
    <name evidence="3" type="ORF">ASPFODRAFT_659379</name>
</gene>
<evidence type="ECO:0000313" key="3">
    <source>
        <dbReference type="EMBL" id="OJZ85315.1"/>
    </source>
</evidence>
<sequence length="138" mass="15137">MWFQLAFNQLSWLASPDCSLLGLLPTSLLSIHAPLLIPPPRRSCVFGALGGRNSLPKVPLPPSHLAGSVPVLVRDPNSPTLVQHGSDHRFEGKGGRGRGRQTHTHTQEERERNREGIQSIPRSQPWLVSVSISVLSVF</sequence>
<dbReference type="Proteomes" id="UP000184063">
    <property type="component" value="Unassembled WGS sequence"/>
</dbReference>
<evidence type="ECO:0000256" key="2">
    <source>
        <dbReference type="SAM" id="SignalP"/>
    </source>
</evidence>
<evidence type="ECO:0000256" key="1">
    <source>
        <dbReference type="SAM" id="MobiDB-lite"/>
    </source>
</evidence>
<keyword evidence="2" id="KW-0732">Signal</keyword>
<feature type="compositionally biased region" description="Basic and acidic residues" evidence="1">
    <location>
        <begin position="85"/>
        <end position="94"/>
    </location>
</feature>
<accession>A0A1M3TF11</accession>
<feature type="compositionally biased region" description="Basic and acidic residues" evidence="1">
    <location>
        <begin position="105"/>
        <end position="115"/>
    </location>
</feature>
<dbReference type="VEuPathDB" id="FungiDB:ASPFODRAFT_659379"/>
<feature type="region of interest" description="Disordered" evidence="1">
    <location>
        <begin position="76"/>
        <end position="118"/>
    </location>
</feature>
<protein>
    <submittedName>
        <fullName evidence="3">Uncharacterized protein</fullName>
    </submittedName>
</protein>
<reference evidence="4" key="1">
    <citation type="journal article" date="2017" name="Genome Biol.">
        <title>Comparative genomics reveals high biological diversity and specific adaptations in the industrially and medically important fungal genus Aspergillus.</title>
        <authorList>
            <person name="de Vries R.P."/>
            <person name="Riley R."/>
            <person name="Wiebenga A."/>
            <person name="Aguilar-Osorio G."/>
            <person name="Amillis S."/>
            <person name="Uchima C.A."/>
            <person name="Anderluh G."/>
            <person name="Asadollahi M."/>
            <person name="Askin M."/>
            <person name="Barry K."/>
            <person name="Battaglia E."/>
            <person name="Bayram O."/>
            <person name="Benocci T."/>
            <person name="Braus-Stromeyer S.A."/>
            <person name="Caldana C."/>
            <person name="Canovas D."/>
            <person name="Cerqueira G.C."/>
            <person name="Chen F."/>
            <person name="Chen W."/>
            <person name="Choi C."/>
            <person name="Clum A."/>
            <person name="Dos Santos R.A."/>
            <person name="Damasio A.R."/>
            <person name="Diallinas G."/>
            <person name="Emri T."/>
            <person name="Fekete E."/>
            <person name="Flipphi M."/>
            <person name="Freyberg S."/>
            <person name="Gallo A."/>
            <person name="Gournas C."/>
            <person name="Habgood R."/>
            <person name="Hainaut M."/>
            <person name="Harispe M.L."/>
            <person name="Henrissat B."/>
            <person name="Hilden K.S."/>
            <person name="Hope R."/>
            <person name="Hossain A."/>
            <person name="Karabika E."/>
            <person name="Karaffa L."/>
            <person name="Karanyi Z."/>
            <person name="Krasevec N."/>
            <person name="Kuo A."/>
            <person name="Kusch H."/>
            <person name="LaButti K."/>
            <person name="Lagendijk E.L."/>
            <person name="Lapidus A."/>
            <person name="Levasseur A."/>
            <person name="Lindquist E."/>
            <person name="Lipzen A."/>
            <person name="Logrieco A.F."/>
            <person name="MacCabe A."/>
            <person name="Maekelae M.R."/>
            <person name="Malavazi I."/>
            <person name="Melin P."/>
            <person name="Meyer V."/>
            <person name="Mielnichuk N."/>
            <person name="Miskei M."/>
            <person name="Molnar A.P."/>
            <person name="Mule G."/>
            <person name="Ngan C.Y."/>
            <person name="Orejas M."/>
            <person name="Orosz E."/>
            <person name="Ouedraogo J.P."/>
            <person name="Overkamp K.M."/>
            <person name="Park H.-S."/>
            <person name="Perrone G."/>
            <person name="Piumi F."/>
            <person name="Punt P.J."/>
            <person name="Ram A.F."/>
            <person name="Ramon A."/>
            <person name="Rauscher S."/>
            <person name="Record E."/>
            <person name="Riano-Pachon D.M."/>
            <person name="Robert V."/>
            <person name="Roehrig J."/>
            <person name="Ruller R."/>
            <person name="Salamov A."/>
            <person name="Salih N.S."/>
            <person name="Samson R.A."/>
            <person name="Sandor E."/>
            <person name="Sanguinetti M."/>
            <person name="Schuetze T."/>
            <person name="Sepcic K."/>
            <person name="Shelest E."/>
            <person name="Sherlock G."/>
            <person name="Sophianopoulou V."/>
            <person name="Squina F.M."/>
            <person name="Sun H."/>
            <person name="Susca A."/>
            <person name="Todd R.B."/>
            <person name="Tsang A."/>
            <person name="Unkles S.E."/>
            <person name="van de Wiele N."/>
            <person name="van Rossen-Uffink D."/>
            <person name="Oliveira J.V."/>
            <person name="Vesth T.C."/>
            <person name="Visser J."/>
            <person name="Yu J.-H."/>
            <person name="Zhou M."/>
            <person name="Andersen M.R."/>
            <person name="Archer D.B."/>
            <person name="Baker S.E."/>
            <person name="Benoit I."/>
            <person name="Brakhage A.A."/>
            <person name="Braus G.H."/>
            <person name="Fischer R."/>
            <person name="Frisvad J.C."/>
            <person name="Goldman G.H."/>
            <person name="Houbraken J."/>
            <person name="Oakley B."/>
            <person name="Pocsi I."/>
            <person name="Scazzocchio C."/>
            <person name="Seiboth B."/>
            <person name="vanKuyk P.A."/>
            <person name="Wortman J."/>
            <person name="Dyer P.S."/>
            <person name="Grigoriev I.V."/>
        </authorList>
    </citation>
    <scope>NUCLEOTIDE SEQUENCE [LARGE SCALE GENOMIC DNA]</scope>
    <source>
        <strain evidence="4">CBS 106.47</strain>
    </source>
</reference>
<organism evidence="3 4">
    <name type="scientific">Aspergillus luchuensis (strain CBS 106.47)</name>
    <dbReference type="NCBI Taxonomy" id="1137211"/>
    <lineage>
        <taxon>Eukaryota</taxon>
        <taxon>Fungi</taxon>
        <taxon>Dikarya</taxon>
        <taxon>Ascomycota</taxon>
        <taxon>Pezizomycotina</taxon>
        <taxon>Eurotiomycetes</taxon>
        <taxon>Eurotiomycetidae</taxon>
        <taxon>Eurotiales</taxon>
        <taxon>Aspergillaceae</taxon>
        <taxon>Aspergillus</taxon>
        <taxon>Aspergillus subgen. Circumdati</taxon>
    </lineage>
</organism>
<dbReference type="AlphaFoldDB" id="A0A1M3TF11"/>
<dbReference type="EMBL" id="KV878243">
    <property type="protein sequence ID" value="OJZ85315.1"/>
    <property type="molecule type" value="Genomic_DNA"/>
</dbReference>
<name>A0A1M3TF11_ASPLC</name>